<dbReference type="Pfam" id="PF13411">
    <property type="entry name" value="MerR_1"/>
    <property type="match status" value="1"/>
</dbReference>
<dbReference type="PANTHER" id="PTHR30204:SF94">
    <property type="entry name" value="HEAVY METAL-DEPENDENT TRANSCRIPTIONAL REGULATOR HI_0293-RELATED"/>
    <property type="match status" value="1"/>
</dbReference>
<organism evidence="4 5">
    <name type="scientific">Listeria monocytogenes</name>
    <dbReference type="NCBI Taxonomy" id="1639"/>
    <lineage>
        <taxon>Bacteria</taxon>
        <taxon>Bacillati</taxon>
        <taxon>Bacillota</taxon>
        <taxon>Bacilli</taxon>
        <taxon>Bacillales</taxon>
        <taxon>Listeriaceae</taxon>
        <taxon>Listeria</taxon>
    </lineage>
</organism>
<reference evidence="4 5" key="1">
    <citation type="submission" date="2018-06" db="EMBL/GenBank/DDBJ databases">
        <authorList>
            <consortium name="GenomeTrakr: Next Generation Sequencing Network for Food Pathogen Tracability"/>
        </authorList>
    </citation>
    <scope>NUCLEOTIDE SEQUENCE [LARGE SCALE GENOMIC DNA]</scope>
    <source>
        <strain evidence="4 5">FDA00008584</strain>
    </source>
</reference>
<name>A0A2Z5C4G3_LISMN</name>
<dbReference type="RefSeq" id="WP_031643708.1">
    <property type="nucleotide sequence ID" value="NZ_CP030101.1"/>
</dbReference>
<evidence type="ECO:0000256" key="3">
    <source>
        <dbReference type="ARBA" id="ARBA00023163"/>
    </source>
</evidence>
<evidence type="ECO:0000313" key="4">
    <source>
        <dbReference type="EMBL" id="EAD1183581.1"/>
    </source>
</evidence>
<comment type="caution">
    <text evidence="4">The sequence shown here is derived from an EMBL/GenBank/DDBJ whole genome shotgun (WGS) entry which is preliminary data.</text>
</comment>
<evidence type="ECO:0000256" key="1">
    <source>
        <dbReference type="ARBA" id="ARBA00023015"/>
    </source>
</evidence>
<dbReference type="Proteomes" id="UP000403352">
    <property type="component" value="Unassembled WGS sequence"/>
</dbReference>
<dbReference type="SMART" id="SM00422">
    <property type="entry name" value="HTH_MERR"/>
    <property type="match status" value="1"/>
</dbReference>
<keyword evidence="2" id="KW-0238">DNA-binding</keyword>
<dbReference type="InterPro" id="IPR000551">
    <property type="entry name" value="MerR-type_HTH_dom"/>
</dbReference>
<evidence type="ECO:0000313" key="5">
    <source>
        <dbReference type="Proteomes" id="UP000403352"/>
    </source>
</evidence>
<sequence length="243" mass="28528">MHTLSSGEIAQLFQISKYKIRHYIDEGILVPKRNPENGYYYFEETDIYRLYQIILFRKIGFSIQEIKESLLGEKVTPMLEQAEQDLQQKIEELVGIQKTIQKIIHSQKEMRLNEITFVAKDNRYFKKVPNQIIDHNTINYSQAAKHNLPDLEEPFYIFSKQDTGAICLKTIKKRSDYTFPAVEYACKSFIAKDEATVEAQIQLFLEELKYPRTSMILYENIYPSLAYPDAMVYTMEVPLEVPL</sequence>
<accession>A0A2Z5C4G3</accession>
<dbReference type="InterPro" id="IPR009061">
    <property type="entry name" value="DNA-bd_dom_put_sf"/>
</dbReference>
<dbReference type="GO" id="GO:0003700">
    <property type="term" value="F:DNA-binding transcription factor activity"/>
    <property type="evidence" value="ECO:0007669"/>
    <property type="project" value="InterPro"/>
</dbReference>
<dbReference type="Gene3D" id="1.10.1660.10">
    <property type="match status" value="1"/>
</dbReference>
<dbReference type="PROSITE" id="PS50937">
    <property type="entry name" value="HTH_MERR_2"/>
    <property type="match status" value="1"/>
</dbReference>
<dbReference type="EMBL" id="AAALRN010000001">
    <property type="protein sequence ID" value="EAD1183581.1"/>
    <property type="molecule type" value="Genomic_DNA"/>
</dbReference>
<keyword evidence="1" id="KW-0805">Transcription regulation</keyword>
<proteinExistence type="predicted"/>
<keyword evidence="3" id="KW-0804">Transcription</keyword>
<dbReference type="SUPFAM" id="SSF46955">
    <property type="entry name" value="Putative DNA-binding domain"/>
    <property type="match status" value="1"/>
</dbReference>
<dbReference type="PANTHER" id="PTHR30204">
    <property type="entry name" value="REDOX-CYCLING DRUG-SENSING TRANSCRIPTIONAL ACTIVATOR SOXR"/>
    <property type="match status" value="1"/>
</dbReference>
<protein>
    <submittedName>
        <fullName evidence="4">MerR family transcriptional regulator</fullName>
    </submittedName>
</protein>
<dbReference type="InterPro" id="IPR047057">
    <property type="entry name" value="MerR_fam"/>
</dbReference>
<dbReference type="AlphaFoldDB" id="A0A2Z5C4G3"/>
<evidence type="ECO:0000256" key="2">
    <source>
        <dbReference type="ARBA" id="ARBA00023125"/>
    </source>
</evidence>
<gene>
    <name evidence="4" type="ORF">QD52_00625</name>
</gene>
<dbReference type="GO" id="GO:0003677">
    <property type="term" value="F:DNA binding"/>
    <property type="evidence" value="ECO:0007669"/>
    <property type="project" value="UniProtKB-KW"/>
</dbReference>